<dbReference type="PRINTS" id="PR00909">
    <property type="entry name" value="SPERMDNBNDNG"/>
</dbReference>
<dbReference type="InterPro" id="IPR006059">
    <property type="entry name" value="SBP"/>
</dbReference>
<dbReference type="Proteomes" id="UP000241074">
    <property type="component" value="Chromosome"/>
</dbReference>
<gene>
    <name evidence="6" type="ORF">C7S18_03925</name>
</gene>
<dbReference type="GO" id="GO:0042597">
    <property type="term" value="C:periplasmic space"/>
    <property type="evidence" value="ECO:0007669"/>
    <property type="project" value="UniProtKB-SubCell"/>
</dbReference>
<name>A0A2P1PNH2_9GAMM</name>
<dbReference type="KEGG" id="xba:C7S18_03925"/>
<dbReference type="OrthoDB" id="9769319at2"/>
<proteinExistence type="inferred from homology"/>
<dbReference type="SUPFAM" id="SSF53850">
    <property type="entry name" value="Periplasmic binding protein-like II"/>
    <property type="match status" value="1"/>
</dbReference>
<keyword evidence="7" id="KW-1185">Reference proteome</keyword>
<dbReference type="PIRSF" id="PIRSF019574">
    <property type="entry name" value="Periplasmic_polyamine_BP"/>
    <property type="match status" value="1"/>
</dbReference>
<dbReference type="AlphaFoldDB" id="A0A2P1PNH2"/>
<dbReference type="GO" id="GO:0019808">
    <property type="term" value="F:polyamine binding"/>
    <property type="evidence" value="ECO:0007669"/>
    <property type="project" value="InterPro"/>
</dbReference>
<evidence type="ECO:0000256" key="2">
    <source>
        <dbReference type="ARBA" id="ARBA00022448"/>
    </source>
</evidence>
<dbReference type="Pfam" id="PF13416">
    <property type="entry name" value="SBP_bac_8"/>
    <property type="match status" value="1"/>
</dbReference>
<keyword evidence="3" id="KW-0732">Signal</keyword>
<comment type="similarity">
    <text evidence="5">Belongs to the bacterial solute-binding protein PotD/PotF family.</text>
</comment>
<sequence>MIGKIQMPRNRHPVPALRSPGRIACLRLMLTGLVLALGACAETEPSKANSSGPPPEEPVLQVYNWFDYMEPGVLQQFERETGIKVVYDTFNQNDTLAAQIDKGQYDLMFPSARPWAARFVAEGKLQKLDKSRLEGLGRIDAGVVLGLGEIDPGNHYLVPYLWGTTGLAIDVAAVQSRLGADADLDSWSLVFNPEHAAKLADCGITIVDDMTDVIASALIAAHRPVASASDADLAAAAAALQAIRPYVSVLAADTYVDALAAGKACVVLGYSGDLRRAATQALATDRRVQYRIPKEGAIRWVDVMAIPNSAPHPGNAHQFINYLLRPDVIAGISDQLHYANPNVEAQALQSASLLMDQAVYPNTEQASRLVDAPILPDAPRTQWKAVWVAFKDATATKAKSSD</sequence>
<dbReference type="EMBL" id="CP027860">
    <property type="protein sequence ID" value="AVP96391.1"/>
    <property type="molecule type" value="Genomic_DNA"/>
</dbReference>
<dbReference type="InterPro" id="IPR001188">
    <property type="entry name" value="Sperm_putr-bd"/>
</dbReference>
<protein>
    <recommendedName>
        <fullName evidence="5">Putrescine-binding periplasmic protein</fullName>
    </recommendedName>
</protein>
<reference evidence="6 7" key="2">
    <citation type="submission" date="2018-03" db="EMBL/GenBank/DDBJ databases">
        <authorList>
            <person name="Keele B.F."/>
        </authorList>
    </citation>
    <scope>NUCLEOTIDE SEQUENCE [LARGE SCALE GENOMIC DNA]</scope>
    <source>
        <strain evidence="6 7">D13</strain>
    </source>
</reference>
<reference evidence="6 7" key="1">
    <citation type="submission" date="2018-03" db="EMBL/GenBank/DDBJ databases">
        <title>Ahniella affigens gen. nov., sp. nov., a gammaproteobacterium isolated from sandy soil near a stream.</title>
        <authorList>
            <person name="Ko Y."/>
            <person name="Kim J.-H."/>
        </authorList>
    </citation>
    <scope>NUCLEOTIDE SEQUENCE [LARGE SCALE GENOMIC DNA]</scope>
    <source>
        <strain evidence="6 7">D13</strain>
    </source>
</reference>
<dbReference type="PANTHER" id="PTHR30222:SF12">
    <property type="entry name" value="NORSPERMIDINE SENSOR"/>
    <property type="match status" value="1"/>
</dbReference>
<dbReference type="GO" id="GO:0015846">
    <property type="term" value="P:polyamine transport"/>
    <property type="evidence" value="ECO:0007669"/>
    <property type="project" value="InterPro"/>
</dbReference>
<comment type="subcellular location">
    <subcellularLocation>
        <location evidence="1 5">Periplasm</location>
    </subcellularLocation>
</comment>
<keyword evidence="4 5" id="KW-0574">Periplasm</keyword>
<organism evidence="6 7">
    <name type="scientific">Ahniella affigens</name>
    <dbReference type="NCBI Taxonomy" id="2021234"/>
    <lineage>
        <taxon>Bacteria</taxon>
        <taxon>Pseudomonadati</taxon>
        <taxon>Pseudomonadota</taxon>
        <taxon>Gammaproteobacteria</taxon>
        <taxon>Lysobacterales</taxon>
        <taxon>Rhodanobacteraceae</taxon>
        <taxon>Ahniella</taxon>
    </lineage>
</organism>
<keyword evidence="2 5" id="KW-0813">Transport</keyword>
<evidence type="ECO:0000313" key="7">
    <source>
        <dbReference type="Proteomes" id="UP000241074"/>
    </source>
</evidence>
<accession>A0A2P1PNH2</accession>
<evidence type="ECO:0000313" key="6">
    <source>
        <dbReference type="EMBL" id="AVP96391.1"/>
    </source>
</evidence>
<dbReference type="PANTHER" id="PTHR30222">
    <property type="entry name" value="SPERMIDINE/PUTRESCINE-BINDING PERIPLASMIC PROTEIN"/>
    <property type="match status" value="1"/>
</dbReference>
<evidence type="ECO:0000256" key="3">
    <source>
        <dbReference type="ARBA" id="ARBA00022729"/>
    </source>
</evidence>
<evidence type="ECO:0000256" key="1">
    <source>
        <dbReference type="ARBA" id="ARBA00004418"/>
    </source>
</evidence>
<evidence type="ECO:0000256" key="5">
    <source>
        <dbReference type="PIRNR" id="PIRNR019574"/>
    </source>
</evidence>
<dbReference type="Gene3D" id="3.40.190.10">
    <property type="entry name" value="Periplasmic binding protein-like II"/>
    <property type="match status" value="2"/>
</dbReference>
<evidence type="ECO:0000256" key="4">
    <source>
        <dbReference type="ARBA" id="ARBA00022764"/>
    </source>
</evidence>
<comment type="function">
    <text evidence="5">Required for the activity of the bacterial periplasmic transport system of putrescine.</text>
</comment>